<accession>A0AAE0XN01</accession>
<sequence length="147" mass="16721">MLCRNPSHGMSCGTWRQFVSAFSSDQCTISSPPKRIWFDGERKRTPPVRYAKADRPQSLSSCKIALSQGRYTWRHNRVLQELDVIISTVKGETTLPENNALIGRLYVLARKIDERNKPEKNCLLDGCVDSDASTDLPEWVSHPNEED</sequence>
<organism evidence="1 2">
    <name type="scientific">Elysia crispata</name>
    <name type="common">lettuce slug</name>
    <dbReference type="NCBI Taxonomy" id="231223"/>
    <lineage>
        <taxon>Eukaryota</taxon>
        <taxon>Metazoa</taxon>
        <taxon>Spiralia</taxon>
        <taxon>Lophotrochozoa</taxon>
        <taxon>Mollusca</taxon>
        <taxon>Gastropoda</taxon>
        <taxon>Heterobranchia</taxon>
        <taxon>Euthyneura</taxon>
        <taxon>Panpulmonata</taxon>
        <taxon>Sacoglossa</taxon>
        <taxon>Placobranchoidea</taxon>
        <taxon>Plakobranchidae</taxon>
        <taxon>Elysia</taxon>
    </lineage>
</organism>
<name>A0AAE0XN01_9GAST</name>
<evidence type="ECO:0000313" key="1">
    <source>
        <dbReference type="EMBL" id="KAK3697428.1"/>
    </source>
</evidence>
<evidence type="ECO:0000313" key="2">
    <source>
        <dbReference type="Proteomes" id="UP001283361"/>
    </source>
</evidence>
<keyword evidence="2" id="KW-1185">Reference proteome</keyword>
<comment type="caution">
    <text evidence="1">The sequence shown here is derived from an EMBL/GenBank/DDBJ whole genome shotgun (WGS) entry which is preliminary data.</text>
</comment>
<dbReference type="AlphaFoldDB" id="A0AAE0XN01"/>
<dbReference type="EMBL" id="JAWDGP010008010">
    <property type="protein sequence ID" value="KAK3697428.1"/>
    <property type="molecule type" value="Genomic_DNA"/>
</dbReference>
<dbReference type="Proteomes" id="UP001283361">
    <property type="component" value="Unassembled WGS sequence"/>
</dbReference>
<reference evidence="1" key="1">
    <citation type="journal article" date="2023" name="G3 (Bethesda)">
        <title>A reference genome for the long-term kleptoplast-retaining sea slug Elysia crispata morphotype clarki.</title>
        <authorList>
            <person name="Eastman K.E."/>
            <person name="Pendleton A.L."/>
            <person name="Shaikh M.A."/>
            <person name="Suttiyut T."/>
            <person name="Ogas R."/>
            <person name="Tomko P."/>
            <person name="Gavelis G."/>
            <person name="Widhalm J.R."/>
            <person name="Wisecaver J.H."/>
        </authorList>
    </citation>
    <scope>NUCLEOTIDE SEQUENCE</scope>
    <source>
        <strain evidence="1">ECLA1</strain>
    </source>
</reference>
<gene>
    <name evidence="1" type="ORF">RRG08_031192</name>
</gene>
<protein>
    <submittedName>
        <fullName evidence="1">Uncharacterized protein</fullName>
    </submittedName>
</protein>
<proteinExistence type="predicted"/>